<organism evidence="1 2">
    <name type="scientific">Rhododendron griersonianum</name>
    <dbReference type="NCBI Taxonomy" id="479676"/>
    <lineage>
        <taxon>Eukaryota</taxon>
        <taxon>Viridiplantae</taxon>
        <taxon>Streptophyta</taxon>
        <taxon>Embryophyta</taxon>
        <taxon>Tracheophyta</taxon>
        <taxon>Spermatophyta</taxon>
        <taxon>Magnoliopsida</taxon>
        <taxon>eudicotyledons</taxon>
        <taxon>Gunneridae</taxon>
        <taxon>Pentapetalae</taxon>
        <taxon>asterids</taxon>
        <taxon>Ericales</taxon>
        <taxon>Ericaceae</taxon>
        <taxon>Ericoideae</taxon>
        <taxon>Rhodoreae</taxon>
        <taxon>Rhododendron</taxon>
    </lineage>
</organism>
<protein>
    <submittedName>
        <fullName evidence="1">Uncharacterized protein</fullName>
    </submittedName>
</protein>
<accession>A0AAV6L8K5</accession>
<evidence type="ECO:0000313" key="1">
    <source>
        <dbReference type="EMBL" id="KAG5561292.1"/>
    </source>
</evidence>
<dbReference type="EMBL" id="JACTNZ010000002">
    <property type="protein sequence ID" value="KAG5561292.1"/>
    <property type="molecule type" value="Genomic_DNA"/>
</dbReference>
<reference evidence="1" key="1">
    <citation type="submission" date="2020-08" db="EMBL/GenBank/DDBJ databases">
        <title>Plant Genome Project.</title>
        <authorList>
            <person name="Zhang R.-G."/>
        </authorList>
    </citation>
    <scope>NUCLEOTIDE SEQUENCE</scope>
    <source>
        <strain evidence="1">WSP0</strain>
        <tissue evidence="1">Leaf</tissue>
    </source>
</reference>
<keyword evidence="2" id="KW-1185">Reference proteome</keyword>
<proteinExistence type="predicted"/>
<gene>
    <name evidence="1" type="ORF">RHGRI_004353</name>
</gene>
<dbReference type="AlphaFoldDB" id="A0AAV6L8K5"/>
<sequence length="98" mass="10956">MLRFRPKEDLVSYFTALEYLKAGEDCFKFADKSLVGTIIAELTTMKYDGSHGVQEHILNMYDKAAMLATLGIQVNESFLVQAILNSLPAQFGSFKNSL</sequence>
<name>A0AAV6L8K5_9ERIC</name>
<evidence type="ECO:0000313" key="2">
    <source>
        <dbReference type="Proteomes" id="UP000823749"/>
    </source>
</evidence>
<comment type="caution">
    <text evidence="1">The sequence shown here is derived from an EMBL/GenBank/DDBJ whole genome shotgun (WGS) entry which is preliminary data.</text>
</comment>
<dbReference type="Proteomes" id="UP000823749">
    <property type="component" value="Chromosome 2"/>
</dbReference>
<dbReference type="Pfam" id="PF14223">
    <property type="entry name" value="Retrotran_gag_2"/>
    <property type="match status" value="1"/>
</dbReference>